<evidence type="ECO:0000313" key="3">
    <source>
        <dbReference type="Proteomes" id="UP000279995"/>
    </source>
</evidence>
<accession>A0AAD0U278</accession>
<keyword evidence="1" id="KW-0472">Membrane</keyword>
<dbReference type="AlphaFoldDB" id="A0AAD0U278"/>
<organism evidence="2 3">
    <name type="scientific">Pseudoalteromonas agarivorans</name>
    <dbReference type="NCBI Taxonomy" id="176102"/>
    <lineage>
        <taxon>Bacteria</taxon>
        <taxon>Pseudomonadati</taxon>
        <taxon>Pseudomonadota</taxon>
        <taxon>Gammaproteobacteria</taxon>
        <taxon>Alteromonadales</taxon>
        <taxon>Pseudoalteromonadaceae</taxon>
        <taxon>Pseudoalteromonas</taxon>
    </lineage>
</organism>
<sequence>MKKGITKRFNIFATIALWAISLLCTLMTFDVGSTYQTNSLIDIYIQTFTVKMALLLAMWIISACILSALFKEVWNRLISDIFNLRLIGLNESYTLCVLITWLLLS</sequence>
<evidence type="ECO:0000313" key="2">
    <source>
        <dbReference type="EMBL" id="AYM87377.1"/>
    </source>
</evidence>
<reference evidence="2 3" key="1">
    <citation type="submission" date="2018-10" db="EMBL/GenBank/DDBJ databases">
        <title>Complete Genome Sequence and Transcriptomic Profiles of a Marine Bacterium, Pseudoalteromonas agarivorans Hao 2018.</title>
        <authorList>
            <person name="Hao L."/>
        </authorList>
    </citation>
    <scope>NUCLEOTIDE SEQUENCE [LARGE SCALE GENOMIC DNA]</scope>
    <source>
        <strain evidence="2 3">Hao 2018</strain>
    </source>
</reference>
<dbReference type="RefSeq" id="WP_121637853.1">
    <property type="nucleotide sequence ID" value="NZ_CP033065.1"/>
</dbReference>
<feature type="transmembrane region" description="Helical" evidence="1">
    <location>
        <begin position="82"/>
        <end position="104"/>
    </location>
</feature>
<dbReference type="EMBL" id="CP033065">
    <property type="protein sequence ID" value="AYM87377.1"/>
    <property type="molecule type" value="Genomic_DNA"/>
</dbReference>
<keyword evidence="1" id="KW-1133">Transmembrane helix</keyword>
<feature type="transmembrane region" description="Helical" evidence="1">
    <location>
        <begin position="49"/>
        <end position="70"/>
    </location>
</feature>
<feature type="transmembrane region" description="Helical" evidence="1">
    <location>
        <begin position="9"/>
        <end position="29"/>
    </location>
</feature>
<name>A0AAD0U278_9GAMM</name>
<gene>
    <name evidence="2" type="ORF">D9T18_12170</name>
</gene>
<keyword evidence="1" id="KW-0812">Transmembrane</keyword>
<evidence type="ECO:0000256" key="1">
    <source>
        <dbReference type="SAM" id="Phobius"/>
    </source>
</evidence>
<protein>
    <submittedName>
        <fullName evidence="2">Uncharacterized protein</fullName>
    </submittedName>
</protein>
<dbReference type="Proteomes" id="UP000279995">
    <property type="component" value="Chromosome I"/>
</dbReference>
<proteinExistence type="predicted"/>